<dbReference type="Proteomes" id="UP000054538">
    <property type="component" value="Unassembled WGS sequence"/>
</dbReference>
<evidence type="ECO:0000313" key="2">
    <source>
        <dbReference type="Proteomes" id="UP000054538"/>
    </source>
</evidence>
<sequence>MPRVGFGALTVGEVMGDCANLCWCQSRRDSARRLCPVGQRSKNWANWAQLRALPGVGCRTKDSVGIGIWVDQKGGRAPDFAIERGRREGEERLGPK</sequence>
<dbReference type="HOGENOM" id="CLU_2360330_0_0_1"/>
<name>A0A0D0E7A6_9AGAM</name>
<evidence type="ECO:0000313" key="1">
    <source>
        <dbReference type="EMBL" id="KIK97529.1"/>
    </source>
</evidence>
<dbReference type="AlphaFoldDB" id="A0A0D0E7A6"/>
<reference evidence="1 2" key="1">
    <citation type="submission" date="2014-04" db="EMBL/GenBank/DDBJ databases">
        <authorList>
            <consortium name="DOE Joint Genome Institute"/>
            <person name="Kuo A."/>
            <person name="Kohler A."/>
            <person name="Jargeat P."/>
            <person name="Nagy L.G."/>
            <person name="Floudas D."/>
            <person name="Copeland A."/>
            <person name="Barry K.W."/>
            <person name="Cichocki N."/>
            <person name="Veneault-Fourrey C."/>
            <person name="LaButti K."/>
            <person name="Lindquist E.A."/>
            <person name="Lipzen A."/>
            <person name="Lundell T."/>
            <person name="Morin E."/>
            <person name="Murat C."/>
            <person name="Sun H."/>
            <person name="Tunlid A."/>
            <person name="Henrissat B."/>
            <person name="Grigoriev I.V."/>
            <person name="Hibbett D.S."/>
            <person name="Martin F."/>
            <person name="Nordberg H.P."/>
            <person name="Cantor M.N."/>
            <person name="Hua S.X."/>
        </authorList>
    </citation>
    <scope>NUCLEOTIDE SEQUENCE [LARGE SCALE GENOMIC DNA]</scope>
    <source>
        <strain evidence="1 2">Ve08.2h10</strain>
    </source>
</reference>
<dbReference type="InParanoid" id="A0A0D0E7A6"/>
<protein>
    <submittedName>
        <fullName evidence="1">Uncharacterized protein</fullName>
    </submittedName>
</protein>
<gene>
    <name evidence="1" type="ORF">PAXRUDRAFT_214347</name>
</gene>
<organism evidence="1 2">
    <name type="scientific">Paxillus rubicundulus Ve08.2h10</name>
    <dbReference type="NCBI Taxonomy" id="930991"/>
    <lineage>
        <taxon>Eukaryota</taxon>
        <taxon>Fungi</taxon>
        <taxon>Dikarya</taxon>
        <taxon>Basidiomycota</taxon>
        <taxon>Agaricomycotina</taxon>
        <taxon>Agaricomycetes</taxon>
        <taxon>Agaricomycetidae</taxon>
        <taxon>Boletales</taxon>
        <taxon>Paxilineae</taxon>
        <taxon>Paxillaceae</taxon>
        <taxon>Paxillus</taxon>
    </lineage>
</organism>
<dbReference type="EMBL" id="KN824931">
    <property type="protein sequence ID" value="KIK97529.1"/>
    <property type="molecule type" value="Genomic_DNA"/>
</dbReference>
<accession>A0A0D0E7A6</accession>
<proteinExistence type="predicted"/>
<reference evidence="2" key="2">
    <citation type="submission" date="2015-01" db="EMBL/GenBank/DDBJ databases">
        <title>Evolutionary Origins and Diversification of the Mycorrhizal Mutualists.</title>
        <authorList>
            <consortium name="DOE Joint Genome Institute"/>
            <consortium name="Mycorrhizal Genomics Consortium"/>
            <person name="Kohler A."/>
            <person name="Kuo A."/>
            <person name="Nagy L.G."/>
            <person name="Floudas D."/>
            <person name="Copeland A."/>
            <person name="Barry K.W."/>
            <person name="Cichocki N."/>
            <person name="Veneault-Fourrey C."/>
            <person name="LaButti K."/>
            <person name="Lindquist E.A."/>
            <person name="Lipzen A."/>
            <person name="Lundell T."/>
            <person name="Morin E."/>
            <person name="Murat C."/>
            <person name="Riley R."/>
            <person name="Ohm R."/>
            <person name="Sun H."/>
            <person name="Tunlid A."/>
            <person name="Henrissat B."/>
            <person name="Grigoriev I.V."/>
            <person name="Hibbett D.S."/>
            <person name="Martin F."/>
        </authorList>
    </citation>
    <scope>NUCLEOTIDE SEQUENCE [LARGE SCALE GENOMIC DNA]</scope>
    <source>
        <strain evidence="2">Ve08.2h10</strain>
    </source>
</reference>
<keyword evidence="2" id="KW-1185">Reference proteome</keyword>